<evidence type="ECO:0000259" key="2">
    <source>
        <dbReference type="PROSITE" id="PS50217"/>
    </source>
</evidence>
<dbReference type="GeneID" id="136803685"/>
<evidence type="ECO:0000313" key="3">
    <source>
        <dbReference type="EnsemblMetazoa" id="CLYHEMP011166.1"/>
    </source>
</evidence>
<dbReference type="SUPFAM" id="SSF57959">
    <property type="entry name" value="Leucine zipper domain"/>
    <property type="match status" value="1"/>
</dbReference>
<feature type="domain" description="BZIP" evidence="2">
    <location>
        <begin position="316"/>
        <end position="374"/>
    </location>
</feature>
<dbReference type="SMART" id="SM00338">
    <property type="entry name" value="BRLZ"/>
    <property type="match status" value="1"/>
</dbReference>
<dbReference type="Proteomes" id="UP000594262">
    <property type="component" value="Unplaced"/>
</dbReference>
<dbReference type="AlphaFoldDB" id="A0A7M5WMC1"/>
<dbReference type="PROSITE" id="PS50217">
    <property type="entry name" value="BZIP"/>
    <property type="match status" value="1"/>
</dbReference>
<reference evidence="3" key="1">
    <citation type="submission" date="2021-01" db="UniProtKB">
        <authorList>
            <consortium name="EnsemblMetazoa"/>
        </authorList>
    </citation>
    <scope>IDENTIFICATION</scope>
</reference>
<sequence>MVDPALVQFLDDYLNCENDESLEPPECLKNKKPSNKDLLTDVIEELDEYSRHRVLIKPPLSPDISDVSDLYLEDLIKIQEKLKENSDESSAELNKEVKIDFEVDSETVTTSNKNETTSYLDCMAEQQYPTSSNDEEMLARTIAELESKVSSEPIFVNSVSTMSNTEELKVTTGLVLANGKSVMNVETTEGQTFTDLHSVNLSPEDDIWNFVNKINASNSPLPADSTGTTSTTLNVGKKRTWSQMVEEAAEAWSSDKALPQISIKGPEDFEPLLMEADSTTSESDSNVSESTNPMTGFDGTDSPNSNTDGESKPIIKKEIRKKKNNEASRVHRAKKKRKYEELFDKKVELEKRNAELQIQAESMQKEAEFLRELLLVKVAASSKP</sequence>
<dbReference type="OrthoDB" id="10039716at2759"/>
<feature type="region of interest" description="Disordered" evidence="1">
    <location>
        <begin position="276"/>
        <end position="334"/>
    </location>
</feature>
<dbReference type="EnsemblMetazoa" id="CLYHEMT011166.1">
    <property type="protein sequence ID" value="CLYHEMP011166.1"/>
    <property type="gene ID" value="CLYHEMG011166"/>
</dbReference>
<dbReference type="InterPro" id="IPR046347">
    <property type="entry name" value="bZIP_sf"/>
</dbReference>
<name>A0A7M5WMC1_9CNID</name>
<dbReference type="RefSeq" id="XP_066916504.1">
    <property type="nucleotide sequence ID" value="XM_067060403.1"/>
</dbReference>
<evidence type="ECO:0000256" key="1">
    <source>
        <dbReference type="SAM" id="MobiDB-lite"/>
    </source>
</evidence>
<accession>A0A7M5WMC1</accession>
<organism evidence="3 4">
    <name type="scientific">Clytia hemisphaerica</name>
    <dbReference type="NCBI Taxonomy" id="252671"/>
    <lineage>
        <taxon>Eukaryota</taxon>
        <taxon>Metazoa</taxon>
        <taxon>Cnidaria</taxon>
        <taxon>Hydrozoa</taxon>
        <taxon>Hydroidolina</taxon>
        <taxon>Leptothecata</taxon>
        <taxon>Obeliida</taxon>
        <taxon>Clytiidae</taxon>
        <taxon>Clytia</taxon>
    </lineage>
</organism>
<proteinExistence type="predicted"/>
<dbReference type="Gene3D" id="1.20.5.170">
    <property type="match status" value="1"/>
</dbReference>
<keyword evidence="4" id="KW-1185">Reference proteome</keyword>
<dbReference type="InterPro" id="IPR004827">
    <property type="entry name" value="bZIP"/>
</dbReference>
<dbReference type="GO" id="GO:0003700">
    <property type="term" value="F:DNA-binding transcription factor activity"/>
    <property type="evidence" value="ECO:0007669"/>
    <property type="project" value="InterPro"/>
</dbReference>
<dbReference type="CDD" id="cd14686">
    <property type="entry name" value="bZIP"/>
    <property type="match status" value="1"/>
</dbReference>
<dbReference type="Pfam" id="PF07716">
    <property type="entry name" value="bZIP_2"/>
    <property type="match status" value="1"/>
</dbReference>
<evidence type="ECO:0000313" key="4">
    <source>
        <dbReference type="Proteomes" id="UP000594262"/>
    </source>
</evidence>
<feature type="compositionally biased region" description="Polar residues" evidence="1">
    <location>
        <begin position="277"/>
        <end position="294"/>
    </location>
</feature>
<protein>
    <recommendedName>
        <fullName evidence="2">BZIP domain-containing protein</fullName>
    </recommendedName>
</protein>